<protein>
    <submittedName>
        <fullName evidence="2">Uncharacterized protein</fullName>
    </submittedName>
</protein>
<feature type="region of interest" description="Disordered" evidence="1">
    <location>
        <begin position="1"/>
        <end position="20"/>
    </location>
</feature>
<dbReference type="AlphaFoldDB" id="W1YNC6"/>
<evidence type="ECO:0000313" key="2">
    <source>
        <dbReference type="EMBL" id="ETJ43982.1"/>
    </source>
</evidence>
<organism evidence="2">
    <name type="scientific">human gut metagenome</name>
    <dbReference type="NCBI Taxonomy" id="408170"/>
    <lineage>
        <taxon>unclassified sequences</taxon>
        <taxon>metagenomes</taxon>
        <taxon>organismal metagenomes</taxon>
    </lineage>
</organism>
<reference evidence="2" key="1">
    <citation type="submission" date="2013-12" db="EMBL/GenBank/DDBJ databases">
        <title>A Varibaculum cambriense genome reconstructed from a premature infant gut community with otherwise low bacterial novelty that shifts toward anaerobic metabolism during the third week of life.</title>
        <authorList>
            <person name="Brown C.T."/>
            <person name="Sharon I."/>
            <person name="Thomas B.C."/>
            <person name="Castelle C.J."/>
            <person name="Morowitz M.J."/>
            <person name="Banfield J.F."/>
        </authorList>
    </citation>
    <scope>NUCLEOTIDE SEQUENCE</scope>
</reference>
<evidence type="ECO:0000256" key="1">
    <source>
        <dbReference type="SAM" id="MobiDB-lite"/>
    </source>
</evidence>
<comment type="caution">
    <text evidence="2">The sequence shown here is derived from an EMBL/GenBank/DDBJ whole genome shotgun (WGS) entry which is preliminary data.</text>
</comment>
<gene>
    <name evidence="2" type="ORF">Q604_UNBC01987G0001</name>
</gene>
<name>W1YNC6_9ZZZZ</name>
<feature type="compositionally biased region" description="Basic and acidic residues" evidence="1">
    <location>
        <begin position="1"/>
        <end position="19"/>
    </location>
</feature>
<proteinExistence type="predicted"/>
<sequence>EDDHNRQDNPPRIKVRRDAAPAGNYGTAFTVYEWNNIRASEYAIVHPFSHNEEEDKLYNTTPKG</sequence>
<accession>W1YNC6</accession>
<dbReference type="EMBL" id="AZMM01001987">
    <property type="protein sequence ID" value="ETJ43982.1"/>
    <property type="molecule type" value="Genomic_DNA"/>
</dbReference>
<feature type="non-terminal residue" evidence="2">
    <location>
        <position position="1"/>
    </location>
</feature>